<evidence type="ECO:0000256" key="4">
    <source>
        <dbReference type="ARBA" id="ARBA00023163"/>
    </source>
</evidence>
<evidence type="ECO:0000256" key="1">
    <source>
        <dbReference type="ARBA" id="ARBA00022723"/>
    </source>
</evidence>
<reference evidence="8 9" key="1">
    <citation type="submission" date="2024-01" db="EMBL/GenBank/DDBJ databases">
        <title>A draft genome for a cacao thread blight-causing isolate of Paramarasmius palmivorus.</title>
        <authorList>
            <person name="Baruah I.K."/>
            <person name="Bukari Y."/>
            <person name="Amoako-Attah I."/>
            <person name="Meinhardt L.W."/>
            <person name="Bailey B.A."/>
            <person name="Cohen S.P."/>
        </authorList>
    </citation>
    <scope>NUCLEOTIDE SEQUENCE [LARGE SCALE GENOMIC DNA]</scope>
    <source>
        <strain evidence="8 9">GH-12</strain>
    </source>
</reference>
<dbReference type="EMBL" id="JAYKXP010000024">
    <property type="protein sequence ID" value="KAK7045713.1"/>
    <property type="molecule type" value="Genomic_DNA"/>
</dbReference>
<dbReference type="Pfam" id="PF04082">
    <property type="entry name" value="Fungal_trans"/>
    <property type="match status" value="1"/>
</dbReference>
<keyword evidence="5" id="KW-0539">Nucleus</keyword>
<dbReference type="GO" id="GO:0008270">
    <property type="term" value="F:zinc ion binding"/>
    <property type="evidence" value="ECO:0007669"/>
    <property type="project" value="InterPro"/>
</dbReference>
<organism evidence="8 9">
    <name type="scientific">Paramarasmius palmivorus</name>
    <dbReference type="NCBI Taxonomy" id="297713"/>
    <lineage>
        <taxon>Eukaryota</taxon>
        <taxon>Fungi</taxon>
        <taxon>Dikarya</taxon>
        <taxon>Basidiomycota</taxon>
        <taxon>Agaricomycotina</taxon>
        <taxon>Agaricomycetes</taxon>
        <taxon>Agaricomycetidae</taxon>
        <taxon>Agaricales</taxon>
        <taxon>Marasmiineae</taxon>
        <taxon>Marasmiaceae</taxon>
        <taxon>Paramarasmius</taxon>
    </lineage>
</organism>
<dbReference type="SUPFAM" id="SSF57701">
    <property type="entry name" value="Zn2/Cys6 DNA-binding domain"/>
    <property type="match status" value="1"/>
</dbReference>
<dbReference type="GO" id="GO:0003677">
    <property type="term" value="F:DNA binding"/>
    <property type="evidence" value="ECO:0007669"/>
    <property type="project" value="InterPro"/>
</dbReference>
<feature type="compositionally biased region" description="Polar residues" evidence="6">
    <location>
        <begin position="126"/>
        <end position="137"/>
    </location>
</feature>
<dbReference type="SMART" id="SM00066">
    <property type="entry name" value="GAL4"/>
    <property type="match status" value="1"/>
</dbReference>
<dbReference type="InterPro" id="IPR036864">
    <property type="entry name" value="Zn2-C6_fun-type_DNA-bd_sf"/>
</dbReference>
<dbReference type="PROSITE" id="PS00463">
    <property type="entry name" value="ZN2_CY6_FUNGAL_1"/>
    <property type="match status" value="1"/>
</dbReference>
<dbReference type="GO" id="GO:0000981">
    <property type="term" value="F:DNA-binding transcription factor activity, RNA polymerase II-specific"/>
    <property type="evidence" value="ECO:0007669"/>
    <property type="project" value="InterPro"/>
</dbReference>
<keyword evidence="2" id="KW-0862">Zinc</keyword>
<protein>
    <recommendedName>
        <fullName evidence="7">Zn(2)-C6 fungal-type domain-containing protein</fullName>
    </recommendedName>
</protein>
<gene>
    <name evidence="8" type="ORF">VNI00_007546</name>
</gene>
<dbReference type="Gene3D" id="4.10.240.10">
    <property type="entry name" value="Zn(2)-C6 fungal-type DNA-binding domain"/>
    <property type="match status" value="1"/>
</dbReference>
<dbReference type="Proteomes" id="UP001383192">
    <property type="component" value="Unassembled WGS sequence"/>
</dbReference>
<dbReference type="AlphaFoldDB" id="A0AAW0D078"/>
<feature type="region of interest" description="Disordered" evidence="6">
    <location>
        <begin position="56"/>
        <end position="83"/>
    </location>
</feature>
<keyword evidence="3" id="KW-0805">Transcription regulation</keyword>
<feature type="compositionally biased region" description="Low complexity" evidence="6">
    <location>
        <begin position="107"/>
        <end position="125"/>
    </location>
</feature>
<evidence type="ECO:0000313" key="8">
    <source>
        <dbReference type="EMBL" id="KAK7045713.1"/>
    </source>
</evidence>
<dbReference type="PANTHER" id="PTHR47660">
    <property type="entry name" value="TRANSCRIPTION FACTOR WITH C2H2 AND ZN(2)-CYS(6) DNA BINDING DOMAIN (EUROFUNG)-RELATED-RELATED"/>
    <property type="match status" value="1"/>
</dbReference>
<evidence type="ECO:0000256" key="2">
    <source>
        <dbReference type="ARBA" id="ARBA00022833"/>
    </source>
</evidence>
<dbReference type="Pfam" id="PF00172">
    <property type="entry name" value="Zn_clus"/>
    <property type="match status" value="1"/>
</dbReference>
<keyword evidence="1" id="KW-0479">Metal-binding</keyword>
<dbReference type="GO" id="GO:0006351">
    <property type="term" value="P:DNA-templated transcription"/>
    <property type="evidence" value="ECO:0007669"/>
    <property type="project" value="InterPro"/>
</dbReference>
<evidence type="ECO:0000256" key="5">
    <source>
        <dbReference type="ARBA" id="ARBA00023242"/>
    </source>
</evidence>
<comment type="caution">
    <text evidence="8">The sequence shown here is derived from an EMBL/GenBank/DDBJ whole genome shotgun (WGS) entry which is preliminary data.</text>
</comment>
<sequence length="647" mass="72764">MRCLFKFHINTINNPRDDRVRRKSCVACTESKIKCDRQSPCGKCASRGKDCIYVPSSRRGNRRNGTARYPESNPSSAPLLEPSELPRHLSDLNFSDATASVDQSATSDAGYSRSSLASSSHHPQSTAGTETETEAQLATSAHLTSMYNGDMFEPLFSNVFSDLDSIQAGDSPPSYESSTYTPPTSTLFPFGIFFNDFVPFQDSIGVSDLMGHSLPPIQPAVSHIRHVPSTNHEEVMDAEQRHYLHLFYTVFLENLPIVHAPTFSHEGRPPLLLKAMQACGALFLKTRQAAAFITETLATTRENLAGEFTKLDTGSLTDQLNLILAVVLLQTVGLFHQRSDQRASSSLYHGMLIMMMRRSRFLNKVSEWSPDNGGNLPPDLQWREWATHETAKRAILLTYLHDCCQAIFFGLPPSYQANEMLVDLPCENALWEAKSSAEWWIALQQTSPYGTPRSRLVGSRLIPLVNAMSETRSWEGTPPPLSPFAHFVVIHAILVRLFVAFLENPAQKDDSIPGAAMRDARANQEICVAQYSLHNWFKSWMHCPEPPKIPPGEEEPFFMQHALPFYWLGQIALMAYQEALPPFRVESDKRAEVRFRQVKQWLKHIRGFLKRTGNAPTLVWDELMRIRLQTCQNDSADDGLLGFFAEP</sequence>
<keyword evidence="4" id="KW-0804">Transcription</keyword>
<proteinExistence type="predicted"/>
<dbReference type="CDD" id="cd00067">
    <property type="entry name" value="GAL4"/>
    <property type="match status" value="1"/>
</dbReference>
<evidence type="ECO:0000259" key="7">
    <source>
        <dbReference type="PROSITE" id="PS50048"/>
    </source>
</evidence>
<dbReference type="InterPro" id="IPR007219">
    <property type="entry name" value="XnlR_reg_dom"/>
</dbReference>
<dbReference type="InterPro" id="IPR001138">
    <property type="entry name" value="Zn2Cys6_DnaBD"/>
</dbReference>
<dbReference type="CDD" id="cd12148">
    <property type="entry name" value="fungal_TF_MHR"/>
    <property type="match status" value="1"/>
</dbReference>
<feature type="domain" description="Zn(2)-C6 fungal-type" evidence="7">
    <location>
        <begin position="24"/>
        <end position="53"/>
    </location>
</feature>
<evidence type="ECO:0000256" key="3">
    <source>
        <dbReference type="ARBA" id="ARBA00023015"/>
    </source>
</evidence>
<accession>A0AAW0D078</accession>
<feature type="region of interest" description="Disordered" evidence="6">
    <location>
        <begin position="103"/>
        <end position="137"/>
    </location>
</feature>
<dbReference type="PROSITE" id="PS50048">
    <property type="entry name" value="ZN2_CY6_FUNGAL_2"/>
    <property type="match status" value="1"/>
</dbReference>
<dbReference type="PANTHER" id="PTHR47660:SF2">
    <property type="entry name" value="TRANSCRIPTION FACTOR WITH C2H2 AND ZN(2)-CYS(6) DNA BINDING DOMAIN (EUROFUNG)"/>
    <property type="match status" value="1"/>
</dbReference>
<name>A0AAW0D078_9AGAR</name>
<keyword evidence="9" id="KW-1185">Reference proteome</keyword>
<evidence type="ECO:0000313" key="9">
    <source>
        <dbReference type="Proteomes" id="UP001383192"/>
    </source>
</evidence>
<evidence type="ECO:0000256" key="6">
    <source>
        <dbReference type="SAM" id="MobiDB-lite"/>
    </source>
</evidence>